<dbReference type="AlphaFoldDB" id="A0A3E5EWU3"/>
<evidence type="ECO:0000256" key="3">
    <source>
        <dbReference type="SAM" id="SignalP"/>
    </source>
</evidence>
<keyword evidence="3" id="KW-0732">Signal</keyword>
<reference evidence="4 5" key="1">
    <citation type="submission" date="2018-08" db="EMBL/GenBank/DDBJ databases">
        <title>A genome reference for cultivated species of the human gut microbiota.</title>
        <authorList>
            <person name="Zou Y."/>
            <person name="Xue W."/>
            <person name="Luo G."/>
        </authorList>
    </citation>
    <scope>NUCLEOTIDE SEQUENCE [LARGE SCALE GENOMIC DNA]</scope>
    <source>
        <strain evidence="4 5">OM03-2</strain>
    </source>
</reference>
<evidence type="ECO:0000313" key="4">
    <source>
        <dbReference type="EMBL" id="RGN93187.1"/>
    </source>
</evidence>
<feature type="signal peptide" evidence="3">
    <location>
        <begin position="1"/>
        <end position="21"/>
    </location>
</feature>
<dbReference type="Gene3D" id="3.20.20.80">
    <property type="entry name" value="Glycosidases"/>
    <property type="match status" value="1"/>
</dbReference>
<dbReference type="GO" id="GO:0009253">
    <property type="term" value="P:peptidoglycan catabolic process"/>
    <property type="evidence" value="ECO:0007669"/>
    <property type="project" value="InterPro"/>
</dbReference>
<dbReference type="CDD" id="cd06414">
    <property type="entry name" value="GH25_LytC-like"/>
    <property type="match status" value="1"/>
</dbReference>
<dbReference type="InterPro" id="IPR017853">
    <property type="entry name" value="GH"/>
</dbReference>
<comment type="similarity">
    <text evidence="1">Belongs to the glycosyl hydrolase 25 family.</text>
</comment>
<feature type="chain" id="PRO_5039494712" description="Lysozyme" evidence="3">
    <location>
        <begin position="22"/>
        <end position="921"/>
    </location>
</feature>
<dbReference type="InterPro" id="IPR002053">
    <property type="entry name" value="Glyco_hydro_25"/>
</dbReference>
<dbReference type="GO" id="GO:0003796">
    <property type="term" value="F:lysozyme activity"/>
    <property type="evidence" value="ECO:0007669"/>
    <property type="project" value="InterPro"/>
</dbReference>
<dbReference type="GO" id="GO:0016998">
    <property type="term" value="P:cell wall macromolecule catabolic process"/>
    <property type="evidence" value="ECO:0007669"/>
    <property type="project" value="InterPro"/>
</dbReference>
<evidence type="ECO:0000256" key="2">
    <source>
        <dbReference type="SAM" id="MobiDB-lite"/>
    </source>
</evidence>
<organism evidence="4 5">
    <name type="scientific">Dorea formicigenerans</name>
    <dbReference type="NCBI Taxonomy" id="39486"/>
    <lineage>
        <taxon>Bacteria</taxon>
        <taxon>Bacillati</taxon>
        <taxon>Bacillota</taxon>
        <taxon>Clostridia</taxon>
        <taxon>Lachnospirales</taxon>
        <taxon>Lachnospiraceae</taxon>
        <taxon>Dorea</taxon>
    </lineage>
</organism>
<feature type="compositionally biased region" description="Polar residues" evidence="2">
    <location>
        <begin position="45"/>
        <end position="76"/>
    </location>
</feature>
<dbReference type="Proteomes" id="UP000260841">
    <property type="component" value="Unassembled WGS sequence"/>
</dbReference>
<dbReference type="Pfam" id="PF01183">
    <property type="entry name" value="Glyco_hydro_25"/>
    <property type="match status" value="1"/>
</dbReference>
<dbReference type="SUPFAM" id="SSF51445">
    <property type="entry name" value="(Trans)glycosidases"/>
    <property type="match status" value="1"/>
</dbReference>
<dbReference type="GO" id="GO:0016052">
    <property type="term" value="P:carbohydrate catabolic process"/>
    <property type="evidence" value="ECO:0007669"/>
    <property type="project" value="TreeGrafter"/>
</dbReference>
<evidence type="ECO:0008006" key="6">
    <source>
        <dbReference type="Google" id="ProtNLM"/>
    </source>
</evidence>
<dbReference type="PANTHER" id="PTHR34135">
    <property type="entry name" value="LYSOZYME"/>
    <property type="match status" value="1"/>
</dbReference>
<name>A0A3E5EWU3_9FIRM</name>
<gene>
    <name evidence="4" type="ORF">DXB36_02325</name>
</gene>
<proteinExistence type="inferred from homology"/>
<dbReference type="InterPro" id="IPR006637">
    <property type="entry name" value="ChW"/>
</dbReference>
<dbReference type="Pfam" id="PF07538">
    <property type="entry name" value="ChW"/>
    <property type="match status" value="11"/>
</dbReference>
<feature type="compositionally biased region" description="Basic and acidic residues" evidence="2">
    <location>
        <begin position="80"/>
        <end position="91"/>
    </location>
</feature>
<evidence type="ECO:0000313" key="5">
    <source>
        <dbReference type="Proteomes" id="UP000260841"/>
    </source>
</evidence>
<accession>A0A3E5EWU3</accession>
<sequence>MKKITLIFLALAVVINSFSVANVQSEAAENDIENEVHTEILEQSGNEWNNQENQKNSSDFSDSDTIQDNSDINATENGVDAEKQDDTKVEDPQNMDDPELTDRANSWRYTDGVLFHQEEIGGKARSRAKAAYNPNATRTGIDVSHHNGTIDWEKVKDSGVDFVIIRCGYGKDEKGQDDKQWSRNVSECERLGIPFGVYLYSYAKDTQSAQSEAQHVLRLINGHRLTYPVYYDMEDDSTLGSDFASIATTFCNAMKNAGYPVGVYASLSWWNNYLTDSCFEGWYRWVAQYNNSCQYKGNYAMWQYTSKGSVSGITTDVDMNYLIGYPSDHGTPSGISVPDETKDMITYSAHVSDIGWMNAVSNGLIAGTVGQNGQLEAIKLKVDESKGVGISYQVKVKNNGWQEMVTDDQVAGTTGSGLPIEAVKIQLIGQNASKYDIYYRTYVQNIGWLDWAKNGISSGSDTYGLEAYQVAVLPVGSEAPGDTIYTYHTIDMKMQAHVSDIGWQDKENNGKIIGTIGKNKGIEAYSLSIQKENLGITYTSCINGKWQADVSDGQMSGTIGQAKHIEAIKIQLTGREKENYHVYYRVHVSNIGWLDWTADGAPAGTKHYKYPIEAIQVEVIPDDADNVPEMGKAYKEKSDNVRYSVSVSDAGWQEYSANGEIAGTTGKNKAIKALTVETDIPDLNVEYTSYNKENDWQDWVNMGEETGNDKAVEAIKIKLSGEASSEYHVYYRVHVSNIGWLDWTSDGEAAGTKGYGYNIEALQIKILKNGDTNSPELGEGYRENGVGISYRAHVRNLGWQPYAENGDQTGTTGKALCIEALQIKKMNLEYEGNIEYCAHVSNIGWQDWVKDGKTAGTTGKALAVEAVKIKLTGDLAEHYDVYYRTHVRNIGWQSWVKNGNQAGTTGQAKSVEAIQIKLVKK</sequence>
<dbReference type="RefSeq" id="WP_117605886.1">
    <property type="nucleotide sequence ID" value="NZ_QSVB01000002.1"/>
</dbReference>
<dbReference type="PROSITE" id="PS51904">
    <property type="entry name" value="GLYCOSYL_HYDROL_F25_2"/>
    <property type="match status" value="1"/>
</dbReference>
<feature type="region of interest" description="Disordered" evidence="2">
    <location>
        <begin position="45"/>
        <end position="103"/>
    </location>
</feature>
<comment type="caution">
    <text evidence="4">The sequence shown here is derived from an EMBL/GenBank/DDBJ whole genome shotgun (WGS) entry which is preliminary data.</text>
</comment>
<dbReference type="SMART" id="SM00728">
    <property type="entry name" value="ChW"/>
    <property type="match status" value="12"/>
</dbReference>
<dbReference type="PANTHER" id="PTHR34135:SF2">
    <property type="entry name" value="LYSOZYME"/>
    <property type="match status" value="1"/>
</dbReference>
<protein>
    <recommendedName>
        <fullName evidence="6">Lysozyme</fullName>
    </recommendedName>
</protein>
<evidence type="ECO:0000256" key="1">
    <source>
        <dbReference type="ARBA" id="ARBA00010646"/>
    </source>
</evidence>
<dbReference type="EMBL" id="QSVB01000002">
    <property type="protein sequence ID" value="RGN93187.1"/>
    <property type="molecule type" value="Genomic_DNA"/>
</dbReference>